<dbReference type="EMBL" id="CP013140">
    <property type="protein sequence ID" value="ALN60104.1"/>
    <property type="molecule type" value="Genomic_DNA"/>
</dbReference>
<organism evidence="1 2">
    <name type="scientific">Lysobacter enzymogenes</name>
    <dbReference type="NCBI Taxonomy" id="69"/>
    <lineage>
        <taxon>Bacteria</taxon>
        <taxon>Pseudomonadati</taxon>
        <taxon>Pseudomonadota</taxon>
        <taxon>Gammaproteobacteria</taxon>
        <taxon>Lysobacterales</taxon>
        <taxon>Lysobacteraceae</taxon>
        <taxon>Lysobacter</taxon>
    </lineage>
</organism>
<reference evidence="1 2" key="1">
    <citation type="submission" date="2015-11" db="EMBL/GenBank/DDBJ databases">
        <title>Genome sequences of Lysobacter enzymogenes strain C3 and Lysobacter antibioticus ATCC 29479.</title>
        <authorList>
            <person name="Kobayashi D.Y."/>
        </authorList>
    </citation>
    <scope>NUCLEOTIDE SEQUENCE [LARGE SCALE GENOMIC DNA]</scope>
    <source>
        <strain evidence="1 2">C3</strain>
    </source>
</reference>
<name>A0A0S2DPK1_LYSEN</name>
<gene>
    <name evidence="1" type="ORF">GLE_4763</name>
</gene>
<dbReference type="Proteomes" id="UP000061569">
    <property type="component" value="Chromosome"/>
</dbReference>
<sequence length="76" mass="8599">MFWLEPQPVDFMSIAVAAEPCFPTERALRLTQAKLHTKERAPGAQTYDAIQNGVMVSFSTTPDEKCVSYIHIELDR</sequence>
<evidence type="ECO:0000313" key="1">
    <source>
        <dbReference type="EMBL" id="ALN60104.1"/>
    </source>
</evidence>
<accession>A0A0S2DPK1</accession>
<dbReference type="KEGG" id="lez:GLE_4763"/>
<dbReference type="STRING" id="69.GLE_4763"/>
<protein>
    <submittedName>
        <fullName evidence="1">Uncharacterized protein</fullName>
    </submittedName>
</protein>
<evidence type="ECO:0000313" key="2">
    <source>
        <dbReference type="Proteomes" id="UP000061569"/>
    </source>
</evidence>
<dbReference type="AlphaFoldDB" id="A0A0S2DPK1"/>
<proteinExistence type="predicted"/>
<dbReference type="PATRIC" id="fig|69.6.peg.4696"/>